<keyword evidence="3" id="KW-0813">Transport</keyword>
<comment type="subcellular location">
    <subcellularLocation>
        <location evidence="1">Membrane</location>
        <topology evidence="1">Single-pass membrane protein</topology>
    </subcellularLocation>
</comment>
<sequence length="114" mass="12361">MIPENNSTTPAAAVPNQTGFNHWNSPVPYLFSGLALMLGLIAFALMILAFSFRKNTNLNNTDSSSASGNDKPPRSSLPNPEMEPRIVVIMAGDHNPTYIAKPAAPPLRRQTEEV</sequence>
<evidence type="ECO:0000256" key="8">
    <source>
        <dbReference type="SAM" id="MobiDB-lite"/>
    </source>
</evidence>
<dbReference type="GO" id="GO:0016020">
    <property type="term" value="C:membrane"/>
    <property type="evidence" value="ECO:0007669"/>
    <property type="project" value="UniProtKB-SubCell"/>
</dbReference>
<keyword evidence="11" id="KW-1185">Reference proteome</keyword>
<dbReference type="AlphaFoldDB" id="A0AAV1DPY1"/>
<evidence type="ECO:0000256" key="3">
    <source>
        <dbReference type="ARBA" id="ARBA00022448"/>
    </source>
</evidence>
<evidence type="ECO:0000313" key="10">
    <source>
        <dbReference type="EMBL" id="CAI9109943.1"/>
    </source>
</evidence>
<evidence type="ECO:0000256" key="4">
    <source>
        <dbReference type="ARBA" id="ARBA00022692"/>
    </source>
</evidence>
<evidence type="ECO:0000256" key="7">
    <source>
        <dbReference type="ARBA" id="ARBA00023136"/>
    </source>
</evidence>
<comment type="similarity">
    <text evidence="2">Belongs to the GLUTAMINE DUMPER 1 (TC 9.B.60) family.</text>
</comment>
<keyword evidence="7 9" id="KW-0472">Membrane</keyword>
<evidence type="ECO:0000256" key="6">
    <source>
        <dbReference type="ARBA" id="ARBA00022989"/>
    </source>
</evidence>
<dbReference type="GO" id="GO:0080143">
    <property type="term" value="P:regulation of amino acid export"/>
    <property type="evidence" value="ECO:0007669"/>
    <property type="project" value="InterPro"/>
</dbReference>
<dbReference type="InterPro" id="IPR040359">
    <property type="entry name" value="GDU"/>
</dbReference>
<evidence type="ECO:0000313" key="11">
    <source>
        <dbReference type="Proteomes" id="UP001161247"/>
    </source>
</evidence>
<evidence type="ECO:0000256" key="9">
    <source>
        <dbReference type="SAM" id="Phobius"/>
    </source>
</evidence>
<dbReference type="PANTHER" id="PTHR33228:SF76">
    <property type="entry name" value="PROTEIN GLUTAMINE DUMPER 7"/>
    <property type="match status" value="1"/>
</dbReference>
<feature type="compositionally biased region" description="Polar residues" evidence="8">
    <location>
        <begin position="58"/>
        <end position="68"/>
    </location>
</feature>
<dbReference type="Proteomes" id="UP001161247">
    <property type="component" value="Chromosome 6"/>
</dbReference>
<evidence type="ECO:0000256" key="1">
    <source>
        <dbReference type="ARBA" id="ARBA00004167"/>
    </source>
</evidence>
<evidence type="ECO:0000256" key="5">
    <source>
        <dbReference type="ARBA" id="ARBA00022970"/>
    </source>
</evidence>
<dbReference type="PANTHER" id="PTHR33228">
    <property type="entry name" value="PROTEIN GLUTAMINE DUMPER 4-RELATED"/>
    <property type="match status" value="1"/>
</dbReference>
<feature type="region of interest" description="Disordered" evidence="8">
    <location>
        <begin position="58"/>
        <end position="84"/>
    </location>
</feature>
<keyword evidence="6 9" id="KW-1133">Transmembrane helix</keyword>
<proteinExistence type="inferred from homology"/>
<reference evidence="10" key="1">
    <citation type="submission" date="2023-03" db="EMBL/GenBank/DDBJ databases">
        <authorList>
            <person name="Julca I."/>
        </authorList>
    </citation>
    <scope>NUCLEOTIDE SEQUENCE</scope>
</reference>
<feature type="transmembrane region" description="Helical" evidence="9">
    <location>
        <begin position="29"/>
        <end position="50"/>
    </location>
</feature>
<gene>
    <name evidence="10" type="ORF">OLC1_LOCUS17711</name>
</gene>
<accession>A0AAV1DPY1</accession>
<dbReference type="GO" id="GO:0006865">
    <property type="term" value="P:amino acid transport"/>
    <property type="evidence" value="ECO:0007669"/>
    <property type="project" value="UniProtKB-KW"/>
</dbReference>
<name>A0AAV1DPY1_OLDCO</name>
<evidence type="ECO:0000256" key="2">
    <source>
        <dbReference type="ARBA" id="ARBA00009977"/>
    </source>
</evidence>
<organism evidence="10 11">
    <name type="scientific">Oldenlandia corymbosa var. corymbosa</name>
    <dbReference type="NCBI Taxonomy" id="529605"/>
    <lineage>
        <taxon>Eukaryota</taxon>
        <taxon>Viridiplantae</taxon>
        <taxon>Streptophyta</taxon>
        <taxon>Embryophyta</taxon>
        <taxon>Tracheophyta</taxon>
        <taxon>Spermatophyta</taxon>
        <taxon>Magnoliopsida</taxon>
        <taxon>eudicotyledons</taxon>
        <taxon>Gunneridae</taxon>
        <taxon>Pentapetalae</taxon>
        <taxon>asterids</taxon>
        <taxon>lamiids</taxon>
        <taxon>Gentianales</taxon>
        <taxon>Rubiaceae</taxon>
        <taxon>Rubioideae</taxon>
        <taxon>Spermacoceae</taxon>
        <taxon>Hedyotis-Oldenlandia complex</taxon>
        <taxon>Oldenlandia</taxon>
    </lineage>
</organism>
<protein>
    <submittedName>
        <fullName evidence="10">OLC1v1009885C1</fullName>
    </submittedName>
</protein>
<keyword evidence="5" id="KW-0029">Amino-acid transport</keyword>
<dbReference type="EMBL" id="OX459123">
    <property type="protein sequence ID" value="CAI9109943.1"/>
    <property type="molecule type" value="Genomic_DNA"/>
</dbReference>
<keyword evidence="4 9" id="KW-0812">Transmembrane</keyword>